<dbReference type="InterPro" id="IPR003790">
    <property type="entry name" value="GHL10"/>
</dbReference>
<evidence type="ECO:0000256" key="1">
    <source>
        <dbReference type="ARBA" id="ARBA00022729"/>
    </source>
</evidence>
<evidence type="ECO:0000256" key="2">
    <source>
        <dbReference type="SAM" id="MobiDB-lite"/>
    </source>
</evidence>
<dbReference type="PANTHER" id="PTHR43405:SF1">
    <property type="entry name" value="GLYCOSYL HYDROLASE DIGH"/>
    <property type="match status" value="1"/>
</dbReference>
<sequence>MKAQSYWYRYLLAVGLMGAIANLCLGQGIDADVEPGASSPKEIQIPTVQLNPTTPSSPTPVSSPVTIARRISNEPADVAAMNQHDNSAGTGADRAVPTAHGNKGGATPQTENLPLDKASLLQIRKQQLGKPEFRGAWVTRFDWVSPNAEQMRSKIVQIMDLAKAAGLNAVVFQVRADASTFYPSELEPWSHLIGGRDPGFDPVQFAIDEAHKRGLEFHAYINAMPCSEKKEGPSDPRHIWFRHCTAQSNPNWLVYEGGKPAEFKEYWWLNPNLPEVQTYVRMVVLDFATRYNVDGIHYDRIRFPGPKVSDDPWSLARFRNGANPKSLNYNEWQCENITKMLCDIYGAVIAVKPNIKFTAAVWGIHDKTRMPQGNDRAIGYSWTSSGLQDYHQDSIGWTKRGCIDALIPMIYWEMGDKKPDYDELLAYFVQNAANDRHIYGGQKVFNDVEMLRQAVATQLVGGKGTCPFTLMRVHEKGLIGFYRSAIFPDDVPTPPMPWKTQPSKAVVLVTVKDQKGMPVLDAYVKTPGRSDVWLSSADGFCAILDAEPGSNVTVTAEKDGVGRGVSESFNAIPGKPARVTVVLK</sequence>
<feature type="domain" description="Glycosyl hydrolase-like 10" evidence="3">
    <location>
        <begin position="132"/>
        <end position="443"/>
    </location>
</feature>
<proteinExistence type="predicted"/>
<dbReference type="AlphaFoldDB" id="A0A2Z4Y8S3"/>
<dbReference type="EMBL" id="CP030759">
    <property type="protein sequence ID" value="AXA37218.1"/>
    <property type="molecule type" value="Genomic_DNA"/>
</dbReference>
<dbReference type="Proteomes" id="UP000262583">
    <property type="component" value="Chromosome"/>
</dbReference>
<dbReference type="KEGG" id="schv:BRCON_2448"/>
<organism evidence="4 5">
    <name type="scientific">Sumerlaea chitinivorans</name>
    <dbReference type="NCBI Taxonomy" id="2250252"/>
    <lineage>
        <taxon>Bacteria</taxon>
        <taxon>Candidatus Sumerlaeota</taxon>
        <taxon>Candidatus Sumerlaeia</taxon>
        <taxon>Candidatus Sumerlaeales</taxon>
        <taxon>Candidatus Sumerlaeaceae</taxon>
        <taxon>Candidatus Sumerlaea</taxon>
    </lineage>
</organism>
<evidence type="ECO:0000313" key="5">
    <source>
        <dbReference type="Proteomes" id="UP000262583"/>
    </source>
</evidence>
<dbReference type="InterPro" id="IPR017853">
    <property type="entry name" value="GH"/>
</dbReference>
<accession>A0A2Z4Y8S3</accession>
<feature type="region of interest" description="Disordered" evidence="2">
    <location>
        <begin position="83"/>
        <end position="112"/>
    </location>
</feature>
<gene>
    <name evidence="4" type="ORF">BRCON_2448</name>
</gene>
<dbReference type="InterPro" id="IPR052177">
    <property type="entry name" value="Divisome_Glycosyl_Hydrolase"/>
</dbReference>
<dbReference type="PANTHER" id="PTHR43405">
    <property type="entry name" value="GLYCOSYL HYDROLASE DIGH"/>
    <property type="match status" value="1"/>
</dbReference>
<reference evidence="4 5" key="1">
    <citation type="submission" date="2018-05" db="EMBL/GenBank/DDBJ databases">
        <title>A metagenomic window into the 2 km-deep terrestrial subsurface aquifer revealed taxonomically and functionally diverse microbial community comprising novel uncultured bacterial lineages.</title>
        <authorList>
            <person name="Kadnikov V.V."/>
            <person name="Mardanov A.V."/>
            <person name="Beletsky A.V."/>
            <person name="Banks D."/>
            <person name="Pimenov N.V."/>
            <person name="Frank Y.A."/>
            <person name="Karnachuk O.V."/>
            <person name="Ravin N.V."/>
        </authorList>
    </citation>
    <scope>NUCLEOTIDE SEQUENCE [LARGE SCALE GENOMIC DNA]</scope>
    <source>
        <strain evidence="4">BY</strain>
    </source>
</reference>
<keyword evidence="1" id="KW-0732">Signal</keyword>
<evidence type="ECO:0000259" key="3">
    <source>
        <dbReference type="Pfam" id="PF02638"/>
    </source>
</evidence>
<evidence type="ECO:0000313" key="4">
    <source>
        <dbReference type="EMBL" id="AXA37218.1"/>
    </source>
</evidence>
<dbReference type="SUPFAM" id="SSF51445">
    <property type="entry name" value="(Trans)glycosidases"/>
    <property type="match status" value="1"/>
</dbReference>
<protein>
    <recommendedName>
        <fullName evidence="3">Glycosyl hydrolase-like 10 domain-containing protein</fullName>
    </recommendedName>
</protein>
<dbReference type="Gene3D" id="3.20.20.80">
    <property type="entry name" value="Glycosidases"/>
    <property type="match status" value="1"/>
</dbReference>
<name>A0A2Z4Y8S3_SUMC1</name>
<dbReference type="Pfam" id="PF02638">
    <property type="entry name" value="GHL10"/>
    <property type="match status" value="1"/>
</dbReference>